<gene>
    <name evidence="1" type="ORF">HMPREF0454_04049</name>
</gene>
<sequence>MISPAIISFFFSLTLQIIKVRMFCAWLACAQRIDMSTQRHRYLRHDIAVHP</sequence>
<proteinExistence type="predicted"/>
<dbReference type="HOGENOM" id="CLU_3099434_0_0_6"/>
<comment type="caution">
    <text evidence="1">The sequence shown here is derived from an EMBL/GenBank/DDBJ whole genome shotgun (WGS) entry which is preliminary data.</text>
</comment>
<dbReference type="Proteomes" id="UP000005959">
    <property type="component" value="Unassembled WGS sequence"/>
</dbReference>
<accession>G9YBM0</accession>
<reference evidence="1 2" key="1">
    <citation type="submission" date="2011-08" db="EMBL/GenBank/DDBJ databases">
        <authorList>
            <person name="Weinstock G."/>
            <person name="Sodergren E."/>
            <person name="Clifton S."/>
            <person name="Fulton L."/>
            <person name="Fulton B."/>
            <person name="Courtney L."/>
            <person name="Fronick C."/>
            <person name="Harrison M."/>
            <person name="Strong C."/>
            <person name="Farmer C."/>
            <person name="Delahaunty K."/>
            <person name="Markovic C."/>
            <person name="Hall O."/>
            <person name="Minx P."/>
            <person name="Tomlinson C."/>
            <person name="Mitreva M."/>
            <person name="Hou S."/>
            <person name="Chen J."/>
            <person name="Wollam A."/>
            <person name="Pepin K.H."/>
            <person name="Johnson M."/>
            <person name="Bhonagiri V."/>
            <person name="Zhang X."/>
            <person name="Suruliraj S."/>
            <person name="Warren W."/>
            <person name="Chinwalla A."/>
            <person name="Mardis E.R."/>
            <person name="Wilson R.K."/>
        </authorList>
    </citation>
    <scope>NUCLEOTIDE SEQUENCE [LARGE SCALE GENOMIC DNA]</scope>
    <source>
        <strain evidence="1 2">ATCC 51873</strain>
    </source>
</reference>
<dbReference type="AlphaFoldDB" id="G9YBM0"/>
<protein>
    <submittedName>
        <fullName evidence="1">Uncharacterized protein</fullName>
    </submittedName>
</protein>
<dbReference type="EMBL" id="AGCI01000099">
    <property type="protein sequence ID" value="EHM38914.1"/>
    <property type="molecule type" value="Genomic_DNA"/>
</dbReference>
<name>G9YBM0_HAFAL</name>
<evidence type="ECO:0000313" key="1">
    <source>
        <dbReference type="EMBL" id="EHM38914.1"/>
    </source>
</evidence>
<evidence type="ECO:0000313" key="2">
    <source>
        <dbReference type="Proteomes" id="UP000005959"/>
    </source>
</evidence>
<organism evidence="1 2">
    <name type="scientific">Hafnia alvei ATCC 51873</name>
    <dbReference type="NCBI Taxonomy" id="1002364"/>
    <lineage>
        <taxon>Bacteria</taxon>
        <taxon>Pseudomonadati</taxon>
        <taxon>Pseudomonadota</taxon>
        <taxon>Gammaproteobacteria</taxon>
        <taxon>Enterobacterales</taxon>
        <taxon>Hafniaceae</taxon>
        <taxon>Hafnia</taxon>
    </lineage>
</organism>